<dbReference type="Proteomes" id="UP001633002">
    <property type="component" value="Unassembled WGS sequence"/>
</dbReference>
<dbReference type="SMART" id="SM00239">
    <property type="entry name" value="C2"/>
    <property type="match status" value="1"/>
</dbReference>
<evidence type="ECO:0000256" key="1">
    <source>
        <dbReference type="SAM" id="Phobius"/>
    </source>
</evidence>
<dbReference type="Gene3D" id="2.60.40.150">
    <property type="entry name" value="C2 domain"/>
    <property type="match status" value="1"/>
</dbReference>
<dbReference type="AlphaFoldDB" id="A0ABD3I9T6"/>
<organism evidence="3 4">
    <name type="scientific">Riccia sorocarpa</name>
    <dbReference type="NCBI Taxonomy" id="122646"/>
    <lineage>
        <taxon>Eukaryota</taxon>
        <taxon>Viridiplantae</taxon>
        <taxon>Streptophyta</taxon>
        <taxon>Embryophyta</taxon>
        <taxon>Marchantiophyta</taxon>
        <taxon>Marchantiopsida</taxon>
        <taxon>Marchantiidae</taxon>
        <taxon>Marchantiales</taxon>
        <taxon>Ricciaceae</taxon>
        <taxon>Riccia</taxon>
    </lineage>
</organism>
<dbReference type="PANTHER" id="PTHR32246:SF151">
    <property type="entry name" value="C2 DOMAIN-CONTAINING PROTEIN"/>
    <property type="match status" value="1"/>
</dbReference>
<dbReference type="PANTHER" id="PTHR32246">
    <property type="entry name" value="INGRESSION PROTEIN FIC1"/>
    <property type="match status" value="1"/>
</dbReference>
<accession>A0ABD3I9T6</accession>
<reference evidence="3 4" key="1">
    <citation type="submission" date="2024-09" db="EMBL/GenBank/DDBJ databases">
        <title>Chromosome-scale assembly of Riccia sorocarpa.</title>
        <authorList>
            <person name="Paukszto L."/>
        </authorList>
    </citation>
    <scope>NUCLEOTIDE SEQUENCE [LARGE SCALE GENOMIC DNA]</scope>
    <source>
        <strain evidence="3">LP-2024</strain>
        <tissue evidence="3">Aerial parts of the thallus</tissue>
    </source>
</reference>
<feature type="transmembrane region" description="Helical" evidence="1">
    <location>
        <begin position="279"/>
        <end position="299"/>
    </location>
</feature>
<dbReference type="PROSITE" id="PS50004">
    <property type="entry name" value="C2"/>
    <property type="match status" value="1"/>
</dbReference>
<keyword evidence="1" id="KW-1133">Transmembrane helix</keyword>
<feature type="domain" description="C2" evidence="2">
    <location>
        <begin position="6"/>
        <end position="135"/>
    </location>
</feature>
<keyword evidence="1" id="KW-0812">Transmembrane</keyword>
<evidence type="ECO:0000313" key="4">
    <source>
        <dbReference type="Proteomes" id="UP001633002"/>
    </source>
</evidence>
<evidence type="ECO:0000259" key="2">
    <source>
        <dbReference type="PROSITE" id="PS50004"/>
    </source>
</evidence>
<dbReference type="EMBL" id="JBJQOH010000001">
    <property type="protein sequence ID" value="KAL3700427.1"/>
    <property type="molecule type" value="Genomic_DNA"/>
</dbReference>
<protein>
    <recommendedName>
        <fullName evidence="2">C2 domain-containing protein</fullName>
    </recommendedName>
</protein>
<dbReference type="InterPro" id="IPR035892">
    <property type="entry name" value="C2_domain_sf"/>
</dbReference>
<keyword evidence="1" id="KW-0472">Membrane</keyword>
<dbReference type="CDD" id="cd04051">
    <property type="entry name" value="C2_SRC2_like"/>
    <property type="match status" value="1"/>
</dbReference>
<sequence>MRKALQGGNPSFDEHRRSRCARKMAPTELELTIMGADDLKNVNTFGGKMDLMAVVFVDPGWRRSTRVLRKSGRSPVWNDTITLPLGDLIVRNPNSYLTIQVLAESSLGDKVVGTAWISLQEVYRMCSNSAEDLTLVSVDLQRPSGRVQGVVRLSMKVIGNGLQTSPGVPQYGSNNNWADKNGVVEGIPVLGVPVTGPYSAAPNGYDNPVDVTTATGYPSLMADSSSSSGSSSLAPYAYPPAYGSYQQGYGYPAPPPQQVHQEVPYSYVQPPEPRRSSGGVLLLGLLGGALGGLILGDILM</sequence>
<dbReference type="InterPro" id="IPR044750">
    <property type="entry name" value="C2_SRC2/BAP"/>
</dbReference>
<gene>
    <name evidence="3" type="ORF">R1sor_018449</name>
</gene>
<evidence type="ECO:0000313" key="3">
    <source>
        <dbReference type="EMBL" id="KAL3700427.1"/>
    </source>
</evidence>
<proteinExistence type="predicted"/>
<name>A0ABD3I9T6_9MARC</name>
<dbReference type="InterPro" id="IPR000008">
    <property type="entry name" value="C2_dom"/>
</dbReference>
<keyword evidence="4" id="KW-1185">Reference proteome</keyword>
<dbReference type="SUPFAM" id="SSF49562">
    <property type="entry name" value="C2 domain (Calcium/lipid-binding domain, CaLB)"/>
    <property type="match status" value="1"/>
</dbReference>
<dbReference type="Pfam" id="PF00168">
    <property type="entry name" value="C2"/>
    <property type="match status" value="1"/>
</dbReference>
<comment type="caution">
    <text evidence="3">The sequence shown here is derived from an EMBL/GenBank/DDBJ whole genome shotgun (WGS) entry which is preliminary data.</text>
</comment>